<organism evidence="2 4">
    <name type="scientific">Mustela putorius furo</name>
    <name type="common">European domestic ferret</name>
    <name type="synonym">Mustela furo</name>
    <dbReference type="NCBI Taxonomy" id="9669"/>
    <lineage>
        <taxon>Eukaryota</taxon>
        <taxon>Metazoa</taxon>
        <taxon>Chordata</taxon>
        <taxon>Craniata</taxon>
        <taxon>Vertebrata</taxon>
        <taxon>Euteleostomi</taxon>
        <taxon>Mammalia</taxon>
        <taxon>Eutheria</taxon>
        <taxon>Laurasiatheria</taxon>
        <taxon>Carnivora</taxon>
        <taxon>Caniformia</taxon>
        <taxon>Musteloidea</taxon>
        <taxon>Mustelidae</taxon>
        <taxon>Mustelinae</taxon>
        <taxon>Mustela</taxon>
    </lineage>
</organism>
<dbReference type="GeneID" id="123387752"/>
<evidence type="ECO:0000313" key="3">
    <source>
        <dbReference type="RefSeq" id="XP_044921928.1"/>
    </source>
</evidence>
<gene>
    <name evidence="3 4" type="primary">LOC123387752</name>
</gene>
<keyword evidence="2" id="KW-1185">Reference proteome</keyword>
<name>A0A8U0UNA3_MUSPF</name>
<sequence length="313" mass="34188">MDLTLDFLLPPPPPRLPGTTPRLGCVVRPRPRHDFSDLWSSNHTLVPRHPQAARSPWKQIGQLLLLGKQPLGLIRDLEAVMPKSRCYCGCHMRCLKQVLWEREWASCRMLGVWSSAETAENAERLQGREGWKSILQVLVYRGLWALGPGSILRLLGWEERVPSPEGPSSKPEGAHKEEGGGAGVRWKLRTRPQPEEELGAGGRSALQGEACLGEQTVAVGGQRRRGGGKPAGAGRCLSLDPVPFPVSNIIVLSAAIMYIVLTFNPPPPPGREDTFATLWPPSGVDTKAWKSYMVCCRLSLCPSRGGGVVHAVV</sequence>
<dbReference type="AlphaFoldDB" id="A0A8U0UNA3"/>
<evidence type="ECO:0000256" key="1">
    <source>
        <dbReference type="SAM" id="MobiDB-lite"/>
    </source>
</evidence>
<dbReference type="Proteomes" id="UP000000715">
    <property type="component" value="Unplaced"/>
</dbReference>
<accession>A0A8U0UNA3</accession>
<proteinExistence type="predicted"/>
<feature type="region of interest" description="Disordered" evidence="1">
    <location>
        <begin position="162"/>
        <end position="202"/>
    </location>
</feature>
<dbReference type="RefSeq" id="XP_044921930.1">
    <property type="nucleotide sequence ID" value="XM_045065995.1"/>
</dbReference>
<protein>
    <submittedName>
        <fullName evidence="3 4">Uncharacterized protein LOC123387752 isoform X1</fullName>
    </submittedName>
</protein>
<evidence type="ECO:0000313" key="2">
    <source>
        <dbReference type="Proteomes" id="UP000000715"/>
    </source>
</evidence>
<evidence type="ECO:0000313" key="4">
    <source>
        <dbReference type="RefSeq" id="XP_044921930.1"/>
    </source>
</evidence>
<reference evidence="3 4" key="1">
    <citation type="submission" date="2025-04" db="UniProtKB">
        <authorList>
            <consortium name="RefSeq"/>
        </authorList>
    </citation>
    <scope>IDENTIFICATION</scope>
    <source>
        <tissue evidence="3 4">Brain</tissue>
    </source>
</reference>
<dbReference type="RefSeq" id="XP_044921928.1">
    <property type="nucleotide sequence ID" value="XM_045065993.1"/>
</dbReference>